<feature type="region of interest" description="Disordered" evidence="1">
    <location>
        <begin position="123"/>
        <end position="158"/>
    </location>
</feature>
<evidence type="ECO:0000313" key="3">
    <source>
        <dbReference type="RefSeq" id="XP_020109632.1"/>
    </source>
</evidence>
<dbReference type="GeneID" id="109725004"/>
<keyword evidence="2" id="KW-1185">Reference proteome</keyword>
<dbReference type="RefSeq" id="XP_020109639.1">
    <property type="nucleotide sequence ID" value="XM_020254050.1"/>
</dbReference>
<evidence type="ECO:0000313" key="6">
    <source>
        <dbReference type="RefSeq" id="XP_020109654.1"/>
    </source>
</evidence>
<evidence type="ECO:0000313" key="2">
    <source>
        <dbReference type="Proteomes" id="UP000515123"/>
    </source>
</evidence>
<reference evidence="3 4" key="2">
    <citation type="submission" date="2025-04" db="UniProtKB">
        <authorList>
            <consortium name="RefSeq"/>
        </authorList>
    </citation>
    <scope>IDENTIFICATION</scope>
    <source>
        <tissue evidence="3 4">Leaf</tissue>
    </source>
</reference>
<feature type="compositionally biased region" description="Basic and acidic residues" evidence="1">
    <location>
        <begin position="123"/>
        <end position="136"/>
    </location>
</feature>
<dbReference type="Gramene" id="Aco000834.1.mrna1">
    <property type="protein sequence ID" value="Aco000834.1.mrna1"/>
    <property type="gene ID" value="Aco000834.1.path1"/>
</dbReference>
<dbReference type="RefSeq" id="XP_020109654.1">
    <property type="nucleotide sequence ID" value="XM_020254065.1"/>
</dbReference>
<proteinExistence type="predicted"/>
<dbReference type="RefSeq" id="XP_020109646.1">
    <property type="nucleotide sequence ID" value="XM_020254057.1"/>
</dbReference>
<accession>A0A6P5GP47</accession>
<gene>
    <name evidence="3 4 5 6" type="primary">LOC109725004</name>
</gene>
<dbReference type="Proteomes" id="UP000515123">
    <property type="component" value="Linkage group 2"/>
</dbReference>
<feature type="compositionally biased region" description="Polar residues" evidence="1">
    <location>
        <begin position="846"/>
        <end position="856"/>
    </location>
</feature>
<dbReference type="AlphaFoldDB" id="A0A6P5GP47"/>
<feature type="compositionally biased region" description="Basic and acidic residues" evidence="1">
    <location>
        <begin position="520"/>
        <end position="530"/>
    </location>
</feature>
<feature type="compositionally biased region" description="Basic and acidic residues" evidence="1">
    <location>
        <begin position="495"/>
        <end position="508"/>
    </location>
</feature>
<feature type="compositionally biased region" description="Basic and acidic residues" evidence="1">
    <location>
        <begin position="146"/>
        <end position="158"/>
    </location>
</feature>
<dbReference type="OrthoDB" id="1929441at2759"/>
<evidence type="ECO:0000313" key="5">
    <source>
        <dbReference type="RefSeq" id="XP_020109646.1"/>
    </source>
</evidence>
<protein>
    <submittedName>
        <fullName evidence="3 4">Uncharacterized protein LOC109725004</fullName>
    </submittedName>
</protein>
<feature type="region of interest" description="Disordered" evidence="1">
    <location>
        <begin position="801"/>
        <end position="865"/>
    </location>
</feature>
<feature type="region of interest" description="Disordered" evidence="1">
    <location>
        <begin position="648"/>
        <end position="673"/>
    </location>
</feature>
<reference evidence="2" key="1">
    <citation type="journal article" date="2015" name="Nat. Genet.">
        <title>The pineapple genome and the evolution of CAM photosynthesis.</title>
        <authorList>
            <person name="Ming R."/>
            <person name="VanBuren R."/>
            <person name="Wai C.M."/>
            <person name="Tang H."/>
            <person name="Schatz M.C."/>
            <person name="Bowers J.E."/>
            <person name="Lyons E."/>
            <person name="Wang M.L."/>
            <person name="Chen J."/>
            <person name="Biggers E."/>
            <person name="Zhang J."/>
            <person name="Huang L."/>
            <person name="Zhang L."/>
            <person name="Miao W."/>
            <person name="Zhang J."/>
            <person name="Ye Z."/>
            <person name="Miao C."/>
            <person name="Lin Z."/>
            <person name="Wang H."/>
            <person name="Zhou H."/>
            <person name="Yim W.C."/>
            <person name="Priest H.D."/>
            <person name="Zheng C."/>
            <person name="Woodhouse M."/>
            <person name="Edger P.P."/>
            <person name="Guyot R."/>
            <person name="Guo H.B."/>
            <person name="Guo H."/>
            <person name="Zheng G."/>
            <person name="Singh R."/>
            <person name="Sharma A."/>
            <person name="Min X."/>
            <person name="Zheng Y."/>
            <person name="Lee H."/>
            <person name="Gurtowski J."/>
            <person name="Sedlazeck F.J."/>
            <person name="Harkess A."/>
            <person name="McKain M.R."/>
            <person name="Liao Z."/>
            <person name="Fang J."/>
            <person name="Liu J."/>
            <person name="Zhang X."/>
            <person name="Zhang Q."/>
            <person name="Hu W."/>
            <person name="Qin Y."/>
            <person name="Wang K."/>
            <person name="Chen L.Y."/>
            <person name="Shirley N."/>
            <person name="Lin Y.R."/>
            <person name="Liu L.Y."/>
            <person name="Hernandez A.G."/>
            <person name="Wright C.L."/>
            <person name="Bulone V."/>
            <person name="Tuskan G.A."/>
            <person name="Heath K."/>
            <person name="Zee F."/>
            <person name="Moore P.H."/>
            <person name="Sunkar R."/>
            <person name="Leebens-Mack J.H."/>
            <person name="Mockler T."/>
            <person name="Bennetzen J.L."/>
            <person name="Freeling M."/>
            <person name="Sankoff D."/>
            <person name="Paterson A.H."/>
            <person name="Zhu X."/>
            <person name="Yang X."/>
            <person name="Smith J.A."/>
            <person name="Cushman J.C."/>
            <person name="Paull R.E."/>
            <person name="Yu Q."/>
        </authorList>
    </citation>
    <scope>NUCLEOTIDE SEQUENCE [LARGE SCALE GENOMIC DNA]</scope>
    <source>
        <strain evidence="2">cv. F153</strain>
    </source>
</reference>
<feature type="compositionally biased region" description="Polar residues" evidence="1">
    <location>
        <begin position="803"/>
        <end position="834"/>
    </location>
</feature>
<organism evidence="6">
    <name type="scientific">Ananas comosus</name>
    <name type="common">Pineapple</name>
    <name type="synonym">Ananas ananas</name>
    <dbReference type="NCBI Taxonomy" id="4615"/>
    <lineage>
        <taxon>Eukaryota</taxon>
        <taxon>Viridiplantae</taxon>
        <taxon>Streptophyta</taxon>
        <taxon>Embryophyta</taxon>
        <taxon>Tracheophyta</taxon>
        <taxon>Spermatophyta</taxon>
        <taxon>Magnoliopsida</taxon>
        <taxon>Liliopsida</taxon>
        <taxon>Poales</taxon>
        <taxon>Bromeliaceae</taxon>
        <taxon>Bromelioideae</taxon>
        <taxon>Ananas</taxon>
    </lineage>
</organism>
<sequence length="1247" mass="135299">MLSSENPSEPSCSSNPSPPLRSDDKASEKLGFQEPDPVESEDTPTPNFCIRDYVFTSRSKGVATSWPFGSRVLQLFVKNGVEDLLPPFEPPRLVRARSSAKAFEPHKPVICSEAAQISAHLESVEPKDGDPGDGERISGSPINGLTEERPDHAQNRLPEDNQVGSFEEITDQENEILPAVTSDDQAGRVQSKIRKPVNEIEVSEPVAPPKKLQTPPEISEKKCKLVVKLGSSSDTGRAEDLVSNSSTVSDPMASKVCPVCKVFSSTSNTTLNAHIDQCLSMESNTKEVETKLLKPRVKPRKKRLMVDVYATAAHCTLEDLDKRNGTNWAAELALLAASSDLRVESQKPDLTPAESRNVESEGAVYVDSNGIKLRILSKFNDAPPVISSEESRPGQVEMEKASKSVLISKEKHFGAKYLKAKKLKVKGKKFKFTSLKLSKARIQAKPDGDGLVDAHQKEKSLSDLPKVTGKSMSCGPATLRQWVCSKRSGLPKKPNNKDARKSSEDSAHVTRKLAVSNHIESADSHIDKGHNTKFCGSSEITPTPPHDASPREVSPEPPVSIPKWSSKAAALSSGLRFKLSRSPGASASLPSKKTEHIGIRDVQKSHKSSVEKNFLNRSTSFSVEAQKGDLSDSPSTFRKFRKQRTVLRTGKRKTEISSDGTENTCKKPRAHQSDALESEMLAYEQREDQNNEVNPGLEAGCRDAEAEMQVEAPVSKDDVSDSSAEKIIVNDPLITESVNLETLESNLNGASDVCQSVEVQLPSLSVSEAHRETIVRGSSDKVIPEETHVYKDLELGAEEESCASLTSHGNMSLETPQDSNSSITSNREASNQDHSLAVDGEPAESPVSTASTLSLHSSKDSKFKELESNPFTKSAGIQDNAGLTLPSGETVRVTEGTVERIINQEAKAVLPSKEHEQSSIEKPCCCSCGESLFKESHTLRQSPAALGTTLTSKGKQVPRLYIGPRSSSSFSSYQSLRSSNTLANLSFNSANQSVSAKGSSESALNVSACIEASSNSPSCQTQLPSPSNPILRLMGKNLLVVNKDETLQPQTPNSEFLYNMNYMSPLGFAPSVGSLKSENFQYYNMGGSAVSSQAPLMSAWAQSQNNFLAQPYRNSLQKPYEELRAPSRVPSTMQEVIVIDDPPEAAERPKGSFVMTQTASPQAAFSAANPVLARSFPVFPNQNQFVFRDASGAPRPLLPNFYPRVSSSLVMPGSTSEGQSAFVPTPFMFQPPTGHPSPSIYYSQTLH</sequence>
<name>A0A6P5GP47_ANACO</name>
<feature type="region of interest" description="Disordered" evidence="1">
    <location>
        <begin position="485"/>
        <end position="565"/>
    </location>
</feature>
<dbReference type="PANTHER" id="PTHR35767:SF1">
    <property type="entry name" value="HAPLESS PROTEIN"/>
    <property type="match status" value="1"/>
</dbReference>
<feature type="region of interest" description="Disordered" evidence="1">
    <location>
        <begin position="1"/>
        <end position="47"/>
    </location>
</feature>
<dbReference type="RefSeq" id="XP_020109632.1">
    <property type="nucleotide sequence ID" value="XM_020254043.1"/>
</dbReference>
<dbReference type="PANTHER" id="PTHR35767">
    <property type="entry name" value="HAPLESS PROTEIN"/>
    <property type="match status" value="1"/>
</dbReference>
<dbReference type="Gene3D" id="3.30.160.60">
    <property type="entry name" value="Classic Zinc Finger"/>
    <property type="match status" value="1"/>
</dbReference>
<feature type="compositionally biased region" description="Low complexity" evidence="1">
    <location>
        <begin position="1"/>
        <end position="15"/>
    </location>
</feature>
<evidence type="ECO:0000313" key="4">
    <source>
        <dbReference type="RefSeq" id="XP_020109639.1"/>
    </source>
</evidence>
<evidence type="ECO:0000256" key="1">
    <source>
        <dbReference type="SAM" id="MobiDB-lite"/>
    </source>
</evidence>